<evidence type="ECO:0000256" key="1">
    <source>
        <dbReference type="SAM" id="Phobius"/>
    </source>
</evidence>
<dbReference type="EMBL" id="CP000733">
    <property type="protein sequence ID" value="ABS78017.1"/>
    <property type="molecule type" value="Genomic_DNA"/>
</dbReference>
<dbReference type="InterPro" id="IPR031982">
    <property type="entry name" value="PilE-like"/>
</dbReference>
<dbReference type="RefSeq" id="WP_005771954.1">
    <property type="nucleotide sequence ID" value="NC_009727.1"/>
</dbReference>
<dbReference type="Proteomes" id="UP000008555">
    <property type="component" value="Chromosome"/>
</dbReference>
<evidence type="ECO:0000313" key="3">
    <source>
        <dbReference type="Proteomes" id="UP000008555"/>
    </source>
</evidence>
<feature type="transmembrane region" description="Helical" evidence="1">
    <location>
        <begin position="16"/>
        <end position="39"/>
    </location>
</feature>
<accession>A9KEH8</accession>
<keyword evidence="1" id="KW-1133">Transmembrane helix</keyword>
<organism evidence="2 3">
    <name type="scientific">Coxiella burnetii (strain Dugway 5J108-111)</name>
    <dbReference type="NCBI Taxonomy" id="434922"/>
    <lineage>
        <taxon>Bacteria</taxon>
        <taxon>Pseudomonadati</taxon>
        <taxon>Pseudomonadota</taxon>
        <taxon>Gammaproteobacteria</taxon>
        <taxon>Legionellales</taxon>
        <taxon>Coxiellaceae</taxon>
        <taxon>Coxiella</taxon>
    </lineage>
</organism>
<keyword evidence="1" id="KW-0812">Transmembrane</keyword>
<keyword evidence="1" id="KW-0472">Membrane</keyword>
<dbReference type="SUPFAM" id="SSF54523">
    <property type="entry name" value="Pili subunits"/>
    <property type="match status" value="1"/>
</dbReference>
<protein>
    <submittedName>
        <fullName evidence="2">Type 4 pili biogenesis protein (Prepilin-like protein)</fullName>
    </submittedName>
</protein>
<dbReference type="PROSITE" id="PS00409">
    <property type="entry name" value="PROKAR_NTER_METHYL"/>
    <property type="match status" value="1"/>
</dbReference>
<dbReference type="InterPro" id="IPR045584">
    <property type="entry name" value="Pilin-like"/>
</dbReference>
<dbReference type="KEGG" id="cbd:CBUD_1661"/>
<reference evidence="2 3" key="1">
    <citation type="journal article" date="2009" name="Infect. Immun.">
        <title>Comparative genomics reveal extensive transposon-mediated genomic plasticity and diversity among potential effector proteins within the genus Coxiella.</title>
        <authorList>
            <person name="Beare P.A."/>
            <person name="Unsworth N."/>
            <person name="Andoh M."/>
            <person name="Voth D.E."/>
            <person name="Omsland A."/>
            <person name="Gilk S.D."/>
            <person name="Williams K.P."/>
            <person name="Sobral B.W."/>
            <person name="Kupko J.J.III."/>
            <person name="Porcella S.F."/>
            <person name="Samuel J.E."/>
            <person name="Heinzen R.A."/>
        </authorList>
    </citation>
    <scope>NUCLEOTIDE SEQUENCE [LARGE SCALE GENOMIC DNA]</scope>
    <source>
        <strain evidence="2 3">Dugway 5J108-111</strain>
    </source>
</reference>
<dbReference type="HOGENOM" id="CLU_091705_6_3_6"/>
<dbReference type="AlphaFoldDB" id="A9KEH8"/>
<sequence length="136" mass="15217">MEFIQNSVMRVNLSGFSLLELLIAMAMAAILTVIAYPAYRYYLVAANRRSAEVGLLRIASRLEEFHSLNETYQGATLSHLKIENESRDYLFQLSQLTTESYLIKAIPQAKQAADHCGTLSIDQSGHQKASESGCWN</sequence>
<gene>
    <name evidence="2" type="primary">pilE</name>
    <name evidence="2" type="ordered locus">CBUD_1661</name>
</gene>
<dbReference type="GO" id="GO:0043683">
    <property type="term" value="P:type IV pilus assembly"/>
    <property type="evidence" value="ECO:0007669"/>
    <property type="project" value="InterPro"/>
</dbReference>
<dbReference type="InterPro" id="IPR012902">
    <property type="entry name" value="N_methyl_site"/>
</dbReference>
<proteinExistence type="predicted"/>
<dbReference type="Pfam" id="PF07963">
    <property type="entry name" value="N_methyl"/>
    <property type="match status" value="1"/>
</dbReference>
<evidence type="ECO:0000313" key="2">
    <source>
        <dbReference type="EMBL" id="ABS78017.1"/>
    </source>
</evidence>
<dbReference type="Pfam" id="PF16732">
    <property type="entry name" value="ComP_DUS"/>
    <property type="match status" value="1"/>
</dbReference>
<name>A9KEH8_COXBN</name>
<dbReference type="Gene3D" id="3.30.700.10">
    <property type="entry name" value="Glycoprotein, Type 4 Pilin"/>
    <property type="match status" value="1"/>
</dbReference>
<dbReference type="NCBIfam" id="TIGR02532">
    <property type="entry name" value="IV_pilin_GFxxxE"/>
    <property type="match status" value="1"/>
</dbReference>